<dbReference type="AlphaFoldDB" id="A0A645DWN5"/>
<evidence type="ECO:0000313" key="1">
    <source>
        <dbReference type="EMBL" id="MPM93746.1"/>
    </source>
</evidence>
<proteinExistence type="predicted"/>
<gene>
    <name evidence="1" type="ORF">SDC9_140888</name>
</gene>
<accession>A0A645DWN5</accession>
<name>A0A645DWN5_9ZZZZ</name>
<dbReference type="AntiFam" id="ANF00095">
    <property type="entry name" value="Shadow ORF (opposite ABC transporters)"/>
</dbReference>
<dbReference type="EMBL" id="VSSQ01040483">
    <property type="protein sequence ID" value="MPM93746.1"/>
    <property type="molecule type" value="Genomic_DNA"/>
</dbReference>
<protein>
    <submittedName>
        <fullName evidence="1">Uncharacterized protein</fullName>
    </submittedName>
</protein>
<comment type="caution">
    <text evidence="1">The sequence shown here is derived from an EMBL/GenBank/DDBJ whole genome shotgun (WGS) entry which is preliminary data.</text>
</comment>
<organism evidence="1">
    <name type="scientific">bioreactor metagenome</name>
    <dbReference type="NCBI Taxonomy" id="1076179"/>
    <lineage>
        <taxon>unclassified sequences</taxon>
        <taxon>metagenomes</taxon>
        <taxon>ecological metagenomes</taxon>
    </lineage>
</organism>
<reference evidence="1" key="1">
    <citation type="submission" date="2019-08" db="EMBL/GenBank/DDBJ databases">
        <authorList>
            <person name="Kucharzyk K."/>
            <person name="Murdoch R.W."/>
            <person name="Higgins S."/>
            <person name="Loffler F."/>
        </authorList>
    </citation>
    <scope>NUCLEOTIDE SEQUENCE</scope>
</reference>
<sequence>MFDAEQFPAVLNLRHKRFVHDLAAGHIVGELVHVEAGCRFAVHHADTVAQNGYRVRHAHYLFELMRHEDNGNPLLLELANDGQQRGDFLLRQSRGRLVHDDQFGVLNDGAADRDDLLVRNGKRLGLHVQIDLDVQVIQRFLRFFANRAPVDKLFLLNTERVHGNIIRNRQVRENREILVDNLDSQVHRLIRL</sequence>